<organism evidence="1 2">
    <name type="scientific">Pseudomonas aeruginosa</name>
    <dbReference type="NCBI Taxonomy" id="287"/>
    <lineage>
        <taxon>Bacteria</taxon>
        <taxon>Pseudomonadati</taxon>
        <taxon>Pseudomonadota</taxon>
        <taxon>Gammaproteobacteria</taxon>
        <taxon>Pseudomonadales</taxon>
        <taxon>Pseudomonadaceae</taxon>
        <taxon>Pseudomonas</taxon>
    </lineage>
</organism>
<protein>
    <submittedName>
        <fullName evidence="1">Uncharacterized protein</fullName>
    </submittedName>
</protein>
<reference evidence="1 2" key="1">
    <citation type="submission" date="2017-05" db="EMBL/GenBank/DDBJ databases">
        <authorList>
            <person name="Song R."/>
            <person name="Chenine A.L."/>
            <person name="Ruprecht R.M."/>
        </authorList>
    </citation>
    <scope>NUCLEOTIDE SEQUENCE [LARGE SCALE GENOMIC DNA]</scope>
    <source>
        <strain evidence="1 2">S567_C10_BS</strain>
    </source>
</reference>
<evidence type="ECO:0000313" key="2">
    <source>
        <dbReference type="Proteomes" id="UP000194857"/>
    </source>
</evidence>
<evidence type="ECO:0000313" key="1">
    <source>
        <dbReference type="EMBL" id="OTI63223.1"/>
    </source>
</evidence>
<dbReference type="Proteomes" id="UP000194857">
    <property type="component" value="Unassembled WGS sequence"/>
</dbReference>
<dbReference type="AlphaFoldDB" id="A0A241XRU8"/>
<name>A0A241XRU8_PSEAI</name>
<proteinExistence type="predicted"/>
<dbReference type="EMBL" id="NFFZ01000004">
    <property type="protein sequence ID" value="OTI63223.1"/>
    <property type="molecule type" value="Genomic_DNA"/>
</dbReference>
<accession>A0A241XRU8</accession>
<comment type="caution">
    <text evidence="1">The sequence shown here is derived from an EMBL/GenBank/DDBJ whole genome shotgun (WGS) entry which is preliminary data.</text>
</comment>
<gene>
    <name evidence="1" type="ORF">CAZ10_10345</name>
</gene>
<dbReference type="RefSeq" id="WP_065327472.1">
    <property type="nucleotide sequence ID" value="NZ_NFFZ01000004.1"/>
</dbReference>
<sequence>MTTQAIPRPAILSQRKFAHYEMLESWIQEAPAEDILRYLAALHGGKLEAGDLDTIPCGRWYRSRGDKWGAAHHCEKCNDFVLAWMTIGLGPRPELKTLRPALGSRALPMTNEQVMHQHQVDLESWMEKAPVEDILDHLVNLHGMLDLDDLKSVECGRWRSAEEGAASPGAHSCDCCSDVVSAMVVVALTKRPELQALRPELDE</sequence>